<dbReference type="AlphaFoldDB" id="A0AAD5XTU7"/>
<feature type="compositionally biased region" description="Polar residues" evidence="1">
    <location>
        <begin position="38"/>
        <end position="51"/>
    </location>
</feature>
<evidence type="ECO:0000313" key="4">
    <source>
        <dbReference type="Proteomes" id="UP001211065"/>
    </source>
</evidence>
<organism evidence="3 4">
    <name type="scientific">Clydaea vesicula</name>
    <dbReference type="NCBI Taxonomy" id="447962"/>
    <lineage>
        <taxon>Eukaryota</taxon>
        <taxon>Fungi</taxon>
        <taxon>Fungi incertae sedis</taxon>
        <taxon>Chytridiomycota</taxon>
        <taxon>Chytridiomycota incertae sedis</taxon>
        <taxon>Chytridiomycetes</taxon>
        <taxon>Lobulomycetales</taxon>
        <taxon>Lobulomycetaceae</taxon>
        <taxon>Clydaea</taxon>
    </lineage>
</organism>
<name>A0AAD5XTU7_9FUNG</name>
<sequence>MSLSTFSTAIPTTIFTRITTSSRSRITSIATSQPPVKPTSNSTSKSASNPITTSKPRVTRSTTTSTLATVQSTGDVIPTLVGSSTKETIFFTETRLPVNNSQNSFEGAFTPIIIILSIIVILVLTIIGICACKILPTQRKRQNRVISDESIQTIAKHSSISPSSSNGFNLPLDSQPNFTLNQYDNQGQFYRNSTEPYRNPYSGEEFQNFNQQHSNIPQRNSGLHNYTQDYQVLEQVGGRPQSLFLIPQKNEFVDNARLYAVTGENQYIVPNPSLAYYGSNQNLYEHNMYEHNVYEHNVYEHNVYEHNGYNADSSQIFSAEGVNVPYNQDVVQAPFSSDHSLKENNFPLQNNFGEQEAQVAEKMKQFTFNDDGLNNSASTTTLEKEKKIDLDINRYKGSISSKVNSKFDTDGASSIDNIMREDTVNMILKMSGK</sequence>
<evidence type="ECO:0000256" key="2">
    <source>
        <dbReference type="SAM" id="Phobius"/>
    </source>
</evidence>
<dbReference type="Proteomes" id="UP001211065">
    <property type="component" value="Unassembled WGS sequence"/>
</dbReference>
<keyword evidence="2" id="KW-0472">Membrane</keyword>
<dbReference type="EMBL" id="JADGJW010000669">
    <property type="protein sequence ID" value="KAJ3213872.1"/>
    <property type="molecule type" value="Genomic_DNA"/>
</dbReference>
<gene>
    <name evidence="3" type="ORF">HK099_007136</name>
</gene>
<protein>
    <submittedName>
        <fullName evidence="3">Uncharacterized protein</fullName>
    </submittedName>
</protein>
<comment type="caution">
    <text evidence="3">The sequence shown here is derived from an EMBL/GenBank/DDBJ whole genome shotgun (WGS) entry which is preliminary data.</text>
</comment>
<proteinExistence type="predicted"/>
<keyword evidence="2" id="KW-0812">Transmembrane</keyword>
<keyword evidence="2" id="KW-1133">Transmembrane helix</keyword>
<evidence type="ECO:0000313" key="3">
    <source>
        <dbReference type="EMBL" id="KAJ3213872.1"/>
    </source>
</evidence>
<evidence type="ECO:0000256" key="1">
    <source>
        <dbReference type="SAM" id="MobiDB-lite"/>
    </source>
</evidence>
<feature type="region of interest" description="Disordered" evidence="1">
    <location>
        <begin position="25"/>
        <end position="65"/>
    </location>
</feature>
<accession>A0AAD5XTU7</accession>
<feature type="transmembrane region" description="Helical" evidence="2">
    <location>
        <begin position="108"/>
        <end position="135"/>
    </location>
</feature>
<reference evidence="3" key="1">
    <citation type="submission" date="2020-05" db="EMBL/GenBank/DDBJ databases">
        <title>Phylogenomic resolution of chytrid fungi.</title>
        <authorList>
            <person name="Stajich J.E."/>
            <person name="Amses K."/>
            <person name="Simmons R."/>
            <person name="Seto K."/>
            <person name="Myers J."/>
            <person name="Bonds A."/>
            <person name="Quandt C.A."/>
            <person name="Barry K."/>
            <person name="Liu P."/>
            <person name="Grigoriev I."/>
            <person name="Longcore J.E."/>
            <person name="James T.Y."/>
        </authorList>
    </citation>
    <scope>NUCLEOTIDE SEQUENCE</scope>
    <source>
        <strain evidence="3">JEL0476</strain>
    </source>
</reference>
<keyword evidence="4" id="KW-1185">Reference proteome</keyword>
<feature type="compositionally biased region" description="Low complexity" evidence="1">
    <location>
        <begin position="52"/>
        <end position="65"/>
    </location>
</feature>